<feature type="modified residue" description="4-aspartylphosphate" evidence="5">
    <location>
        <position position="54"/>
    </location>
</feature>
<dbReference type="PROSITE" id="PS50043">
    <property type="entry name" value="HTH_LUXR_2"/>
    <property type="match status" value="1"/>
</dbReference>
<dbReference type="CDD" id="cd06170">
    <property type="entry name" value="LuxR_C_like"/>
    <property type="match status" value="1"/>
</dbReference>
<feature type="domain" description="Response regulatory" evidence="7">
    <location>
        <begin position="3"/>
        <end position="119"/>
    </location>
</feature>
<dbReference type="InterPro" id="IPR001789">
    <property type="entry name" value="Sig_transdc_resp-reg_receiver"/>
</dbReference>
<keyword evidence="2" id="KW-0805">Transcription regulation</keyword>
<dbReference type="SMART" id="SM00448">
    <property type="entry name" value="REC"/>
    <property type="match status" value="1"/>
</dbReference>
<dbReference type="PRINTS" id="PR00038">
    <property type="entry name" value="HTHLUXR"/>
</dbReference>
<dbReference type="SUPFAM" id="SSF46894">
    <property type="entry name" value="C-terminal effector domain of the bipartite response regulators"/>
    <property type="match status" value="1"/>
</dbReference>
<dbReference type="PROSITE" id="PS50110">
    <property type="entry name" value="RESPONSE_REGULATORY"/>
    <property type="match status" value="1"/>
</dbReference>
<dbReference type="SMART" id="SM00421">
    <property type="entry name" value="HTH_LUXR"/>
    <property type="match status" value="1"/>
</dbReference>
<organism evidence="8 9">
    <name type="scientific">Ohtaekwangia kribbensis</name>
    <dbReference type="NCBI Taxonomy" id="688913"/>
    <lineage>
        <taxon>Bacteria</taxon>
        <taxon>Pseudomonadati</taxon>
        <taxon>Bacteroidota</taxon>
        <taxon>Cytophagia</taxon>
        <taxon>Cytophagales</taxon>
        <taxon>Fulvivirgaceae</taxon>
        <taxon>Ohtaekwangia</taxon>
    </lineage>
</organism>
<protein>
    <submittedName>
        <fullName evidence="8">Response regulator</fullName>
    </submittedName>
</protein>
<name>A0ABW3JZD0_9BACT</name>
<keyword evidence="4" id="KW-0804">Transcription</keyword>
<dbReference type="Pfam" id="PF00072">
    <property type="entry name" value="Response_reg"/>
    <property type="match status" value="1"/>
</dbReference>
<evidence type="ECO:0000313" key="9">
    <source>
        <dbReference type="Proteomes" id="UP001597112"/>
    </source>
</evidence>
<dbReference type="RefSeq" id="WP_377574757.1">
    <property type="nucleotide sequence ID" value="NZ_JBHTKA010000001.1"/>
</dbReference>
<evidence type="ECO:0000256" key="4">
    <source>
        <dbReference type="ARBA" id="ARBA00023163"/>
    </source>
</evidence>
<evidence type="ECO:0000259" key="6">
    <source>
        <dbReference type="PROSITE" id="PS50043"/>
    </source>
</evidence>
<evidence type="ECO:0000259" key="7">
    <source>
        <dbReference type="PROSITE" id="PS50110"/>
    </source>
</evidence>
<dbReference type="Pfam" id="PF00196">
    <property type="entry name" value="GerE"/>
    <property type="match status" value="1"/>
</dbReference>
<evidence type="ECO:0000313" key="8">
    <source>
        <dbReference type="EMBL" id="MFD0998296.1"/>
    </source>
</evidence>
<sequence length="218" mass="24194">MIKVAIADDHGLMREGIASMLENVPDITVIGMVQGGEEAVNLTNTVLPDVFLMDIKMRGMSGIEATRWITDINPDIRIILISAEANKEFIAAGIKAGIAGYVLKDISKDALLTAIRTVIKGERYFSPEVMTIVFQDFYTQEKVEKTPGAREVKTDLTKRELEVLTLIAHGKSLKEIADQLFINIKTVETHKLNIQGKLNLTNTAQLVRYAIENKIVNI</sequence>
<keyword evidence="1 5" id="KW-0597">Phosphoprotein</keyword>
<evidence type="ECO:0000256" key="1">
    <source>
        <dbReference type="ARBA" id="ARBA00022553"/>
    </source>
</evidence>
<dbReference type="InterPro" id="IPR016032">
    <property type="entry name" value="Sig_transdc_resp-reg_C-effctor"/>
</dbReference>
<dbReference type="EMBL" id="JBHTKA010000001">
    <property type="protein sequence ID" value="MFD0998296.1"/>
    <property type="molecule type" value="Genomic_DNA"/>
</dbReference>
<evidence type="ECO:0000256" key="2">
    <source>
        <dbReference type="ARBA" id="ARBA00023015"/>
    </source>
</evidence>
<dbReference type="Proteomes" id="UP001597112">
    <property type="component" value="Unassembled WGS sequence"/>
</dbReference>
<dbReference type="InterPro" id="IPR000792">
    <property type="entry name" value="Tscrpt_reg_LuxR_C"/>
</dbReference>
<evidence type="ECO:0000256" key="5">
    <source>
        <dbReference type="PROSITE-ProRule" id="PRU00169"/>
    </source>
</evidence>
<evidence type="ECO:0000256" key="3">
    <source>
        <dbReference type="ARBA" id="ARBA00023125"/>
    </source>
</evidence>
<dbReference type="PANTHER" id="PTHR43214">
    <property type="entry name" value="TWO-COMPONENT RESPONSE REGULATOR"/>
    <property type="match status" value="1"/>
</dbReference>
<keyword evidence="3" id="KW-0238">DNA-binding</keyword>
<dbReference type="SUPFAM" id="SSF52172">
    <property type="entry name" value="CheY-like"/>
    <property type="match status" value="1"/>
</dbReference>
<dbReference type="Gene3D" id="3.40.50.2300">
    <property type="match status" value="1"/>
</dbReference>
<gene>
    <name evidence="8" type="ORF">ACFQ21_03220</name>
</gene>
<dbReference type="PANTHER" id="PTHR43214:SF41">
    <property type="entry name" value="NITRATE_NITRITE RESPONSE REGULATOR PROTEIN NARP"/>
    <property type="match status" value="1"/>
</dbReference>
<proteinExistence type="predicted"/>
<dbReference type="InterPro" id="IPR039420">
    <property type="entry name" value="WalR-like"/>
</dbReference>
<dbReference type="InterPro" id="IPR058245">
    <property type="entry name" value="NreC/VraR/RcsB-like_REC"/>
</dbReference>
<dbReference type="InterPro" id="IPR011006">
    <property type="entry name" value="CheY-like_superfamily"/>
</dbReference>
<dbReference type="CDD" id="cd17535">
    <property type="entry name" value="REC_NarL-like"/>
    <property type="match status" value="1"/>
</dbReference>
<feature type="domain" description="HTH luxR-type" evidence="6">
    <location>
        <begin position="149"/>
        <end position="214"/>
    </location>
</feature>
<comment type="caution">
    <text evidence="8">The sequence shown here is derived from an EMBL/GenBank/DDBJ whole genome shotgun (WGS) entry which is preliminary data.</text>
</comment>
<reference evidence="9" key="1">
    <citation type="journal article" date="2019" name="Int. J. Syst. Evol. Microbiol.">
        <title>The Global Catalogue of Microorganisms (GCM) 10K type strain sequencing project: providing services to taxonomists for standard genome sequencing and annotation.</title>
        <authorList>
            <consortium name="The Broad Institute Genomics Platform"/>
            <consortium name="The Broad Institute Genome Sequencing Center for Infectious Disease"/>
            <person name="Wu L."/>
            <person name="Ma J."/>
        </authorList>
    </citation>
    <scope>NUCLEOTIDE SEQUENCE [LARGE SCALE GENOMIC DNA]</scope>
    <source>
        <strain evidence="9">CCUG 58938</strain>
    </source>
</reference>
<keyword evidence="9" id="KW-1185">Reference proteome</keyword>
<accession>A0ABW3JZD0</accession>